<proteinExistence type="inferred from homology"/>
<accession>G0QZS4</accession>
<dbReference type="InParanoid" id="G0QZS4"/>
<dbReference type="GO" id="GO:0000159">
    <property type="term" value="C:protein phosphatase type 2A complex"/>
    <property type="evidence" value="ECO:0007669"/>
    <property type="project" value="TreeGrafter"/>
</dbReference>
<dbReference type="RefSeq" id="XP_004030527.1">
    <property type="nucleotide sequence ID" value="XM_004030479.1"/>
</dbReference>
<dbReference type="InterPro" id="IPR011989">
    <property type="entry name" value="ARM-like"/>
</dbReference>
<keyword evidence="1" id="KW-0677">Repeat</keyword>
<reference evidence="5 6" key="1">
    <citation type="submission" date="2011-07" db="EMBL/GenBank/DDBJ databases">
        <authorList>
            <person name="Coyne R."/>
            <person name="Brami D."/>
            <person name="Johnson J."/>
            <person name="Hostetler J."/>
            <person name="Hannick L."/>
            <person name="Clark T."/>
            <person name="Cassidy-Hanley D."/>
            <person name="Inman J."/>
        </authorList>
    </citation>
    <scope>NUCLEOTIDE SEQUENCE [LARGE SCALE GENOMIC DNA]</scope>
    <source>
        <strain evidence="5 6">G5</strain>
    </source>
</reference>
<evidence type="ECO:0000256" key="2">
    <source>
        <dbReference type="ARBA" id="ARBA00038332"/>
    </source>
</evidence>
<evidence type="ECO:0000256" key="1">
    <source>
        <dbReference type="ARBA" id="ARBA00022737"/>
    </source>
</evidence>
<dbReference type="GeneID" id="14905385"/>
<dbReference type="InterPro" id="IPR054573">
    <property type="entry name" value="PP2A/SF3B1-like_HEAT"/>
</dbReference>
<dbReference type="PANTHER" id="PTHR10648">
    <property type="entry name" value="SERINE/THREONINE-PROTEIN PHOSPHATASE PP2A 65 KDA REGULATORY SUBUNIT"/>
    <property type="match status" value="1"/>
</dbReference>
<dbReference type="PROSITE" id="PS50077">
    <property type="entry name" value="HEAT_REPEAT"/>
    <property type="match status" value="2"/>
</dbReference>
<comment type="similarity">
    <text evidence="2">Belongs to the phosphatase 2A regulatory subunit A family.</text>
</comment>
<gene>
    <name evidence="5" type="ORF">IMG5_159380</name>
</gene>
<dbReference type="OrthoDB" id="439265at2759"/>
<dbReference type="GO" id="GO:0005634">
    <property type="term" value="C:nucleus"/>
    <property type="evidence" value="ECO:0007669"/>
    <property type="project" value="TreeGrafter"/>
</dbReference>
<feature type="repeat" description="HEAT" evidence="3">
    <location>
        <begin position="321"/>
        <end position="359"/>
    </location>
</feature>
<dbReference type="InterPro" id="IPR016024">
    <property type="entry name" value="ARM-type_fold"/>
</dbReference>
<feature type="non-terminal residue" evidence="5">
    <location>
        <position position="565"/>
    </location>
</feature>
<sequence length="565" mass="65675">MKKLVENKTGQTVNQLIDDLKNEDIRKRQISVANLPVIASALGPERTRLELIPFLNELMDDEEEVLTSLVEVLSNFLDFIGGPQHAQILFGPMEYLCKSDEQSVREKASCCIKKLIGFIDIKKNEDVLMNLVKRLRDSDQYFAKGPACDIIPSFYAQITAQAQLELNNCYLNLSKDEIPIIRKQSSINLSDLIKVSCPKNEDFILQILNNLIKDEQDLIRIYLVDACVQYLKVEPKLKNSQSVLQSLKSLSEDRSWRIKYYFCDKLGEVVKTIGKNEFKKMFFQNYISYLEDGEPELRAISAGRLDIVGGNVEVDDIINKIIPLVKKLQNDSQNYVRNSLASSFLGLSQFLGKTNTNELILPVFLQLLKDEDSDVRINLFKQLNQITNVLGIDMLSQSVIPALTDLAQDKIGEQDSLQLKSFPFSQKKLDKNFQMKKFLKYQWIGCRIKFLQQENKQFKQQNQLFNIWAHNGLKKILWQKFQIYQINQIIYIEKQLYLQQYKFVNNLTKIIQTKQFYPFQLSLVKIMCPILDSMQLNLQKYQDPRLEIRIMLKKYLQLCVKIVIK</sequence>
<dbReference type="EMBL" id="GL984166">
    <property type="protein sequence ID" value="EGR29291.1"/>
    <property type="molecule type" value="Genomic_DNA"/>
</dbReference>
<dbReference type="Proteomes" id="UP000008983">
    <property type="component" value="Unassembled WGS sequence"/>
</dbReference>
<dbReference type="Pfam" id="PF22646">
    <property type="entry name" value="PPP2R1A-like_HEAT"/>
    <property type="match status" value="1"/>
</dbReference>
<organism evidence="5 6">
    <name type="scientific">Ichthyophthirius multifiliis</name>
    <name type="common">White spot disease agent</name>
    <name type="synonym">Ich</name>
    <dbReference type="NCBI Taxonomy" id="5932"/>
    <lineage>
        <taxon>Eukaryota</taxon>
        <taxon>Sar</taxon>
        <taxon>Alveolata</taxon>
        <taxon>Ciliophora</taxon>
        <taxon>Intramacronucleata</taxon>
        <taxon>Oligohymenophorea</taxon>
        <taxon>Hymenostomatida</taxon>
        <taxon>Ophryoglenina</taxon>
        <taxon>Ichthyophthirius</taxon>
    </lineage>
</organism>
<dbReference type="GO" id="GO:0005829">
    <property type="term" value="C:cytosol"/>
    <property type="evidence" value="ECO:0007669"/>
    <property type="project" value="TreeGrafter"/>
</dbReference>
<dbReference type="eggNOG" id="KOG0211">
    <property type="taxonomic scope" value="Eukaryota"/>
</dbReference>
<dbReference type="OMA" id="NRVEAMQ"/>
<protein>
    <recommendedName>
        <fullName evidence="4">Phosphatase PP2A regulatory subunit A/Splicing factor 3B subunit 1-like HEAT repeat domain-containing protein</fullName>
    </recommendedName>
</protein>
<dbReference type="PANTHER" id="PTHR10648:SF4">
    <property type="entry name" value="PROTEIN PHOSPHATASE 2 (FORMERLY 2A), REGULATORY SUBUNIT A, BETA ISOFORM-RELATED"/>
    <property type="match status" value="1"/>
</dbReference>
<dbReference type="InterPro" id="IPR051023">
    <property type="entry name" value="PP2A_Regulatory_Subunit_A"/>
</dbReference>
<dbReference type="Pfam" id="PF02985">
    <property type="entry name" value="HEAT"/>
    <property type="match status" value="1"/>
</dbReference>
<dbReference type="InterPro" id="IPR000357">
    <property type="entry name" value="HEAT"/>
</dbReference>
<feature type="domain" description="Phosphatase PP2A regulatory subunit A/Splicing factor 3B subunit 1-like HEAT repeat" evidence="4">
    <location>
        <begin position="285"/>
        <end position="352"/>
    </location>
</feature>
<evidence type="ECO:0000313" key="6">
    <source>
        <dbReference type="Proteomes" id="UP000008983"/>
    </source>
</evidence>
<dbReference type="AlphaFoldDB" id="G0QZS4"/>
<dbReference type="Gene3D" id="1.25.10.10">
    <property type="entry name" value="Leucine-rich Repeat Variant"/>
    <property type="match status" value="1"/>
</dbReference>
<name>G0QZS4_ICHMU</name>
<dbReference type="STRING" id="857967.G0QZS4"/>
<evidence type="ECO:0000259" key="4">
    <source>
        <dbReference type="Pfam" id="PF22646"/>
    </source>
</evidence>
<dbReference type="SUPFAM" id="SSF48371">
    <property type="entry name" value="ARM repeat"/>
    <property type="match status" value="1"/>
</dbReference>
<evidence type="ECO:0000256" key="3">
    <source>
        <dbReference type="PROSITE-ProRule" id="PRU00103"/>
    </source>
</evidence>
<dbReference type="InterPro" id="IPR021133">
    <property type="entry name" value="HEAT_type_2"/>
</dbReference>
<feature type="repeat" description="HEAT" evidence="3">
    <location>
        <begin position="360"/>
        <end position="398"/>
    </location>
</feature>
<keyword evidence="6" id="KW-1185">Reference proteome</keyword>
<dbReference type="GO" id="GO:0019888">
    <property type="term" value="F:protein phosphatase regulator activity"/>
    <property type="evidence" value="ECO:0007669"/>
    <property type="project" value="TreeGrafter"/>
</dbReference>
<evidence type="ECO:0000313" key="5">
    <source>
        <dbReference type="EMBL" id="EGR29291.1"/>
    </source>
</evidence>